<protein>
    <submittedName>
        <fullName evidence="1">Uncharacterized protein</fullName>
    </submittedName>
</protein>
<dbReference type="EMBL" id="FNAG01000001">
    <property type="protein sequence ID" value="SDD12332.1"/>
    <property type="molecule type" value="Genomic_DNA"/>
</dbReference>
<reference evidence="1 2" key="1">
    <citation type="submission" date="2016-10" db="EMBL/GenBank/DDBJ databases">
        <authorList>
            <person name="de Groot N.N."/>
        </authorList>
    </citation>
    <scope>NUCLEOTIDE SEQUENCE [LARGE SCALE GENOMIC DNA]</scope>
    <source>
        <strain evidence="1 2">DSM 16957</strain>
    </source>
</reference>
<proteinExistence type="predicted"/>
<evidence type="ECO:0000313" key="2">
    <source>
        <dbReference type="Proteomes" id="UP000199603"/>
    </source>
</evidence>
<accession>A0A1G6S5X3</accession>
<sequence length="207" mass="23327">MRPLLLALCALMLAGCVETRFESPPGERIQRCDEAWKGVWLDRSEDSQVAGLLVDDQCRSFLLSQLEDGGPLRQAPVPLNYVEHRGQRYVVVADAALQDLVSLPPVHGVTPVPTRNFFIARYRLRGAKLEIHKVDDRAAARMIIDGVLEGTVSSTLNELHVYVRGTREDMLRIVDTPGLFERKASIVLERSRRTLAEIEAELMRARR</sequence>
<dbReference type="RefSeq" id="WP_091238017.1">
    <property type="nucleotide sequence ID" value="NZ_FNAG01000001.1"/>
</dbReference>
<organism evidence="1 2">
    <name type="scientific">Aquimonas voraii</name>
    <dbReference type="NCBI Taxonomy" id="265719"/>
    <lineage>
        <taxon>Bacteria</taxon>
        <taxon>Pseudomonadati</taxon>
        <taxon>Pseudomonadota</taxon>
        <taxon>Gammaproteobacteria</taxon>
        <taxon>Lysobacterales</taxon>
        <taxon>Lysobacteraceae</taxon>
        <taxon>Aquimonas</taxon>
    </lineage>
</organism>
<dbReference type="STRING" id="265719.SAMN04488509_101330"/>
<dbReference type="AlphaFoldDB" id="A0A1G6S5X3"/>
<gene>
    <name evidence="1" type="ORF">SAMN04488509_101330</name>
</gene>
<dbReference type="Proteomes" id="UP000199603">
    <property type="component" value="Unassembled WGS sequence"/>
</dbReference>
<evidence type="ECO:0000313" key="1">
    <source>
        <dbReference type="EMBL" id="SDD12332.1"/>
    </source>
</evidence>
<keyword evidence="2" id="KW-1185">Reference proteome</keyword>
<name>A0A1G6S5X3_9GAMM</name>
<dbReference type="OrthoDB" id="5955189at2"/>
<dbReference type="PROSITE" id="PS51257">
    <property type="entry name" value="PROKAR_LIPOPROTEIN"/>
    <property type="match status" value="1"/>
</dbReference>